<dbReference type="InterPro" id="IPR000109">
    <property type="entry name" value="POT_fam"/>
</dbReference>
<feature type="region of interest" description="Disordered" evidence="10">
    <location>
        <begin position="1"/>
        <end position="30"/>
    </location>
</feature>
<dbReference type="SUPFAM" id="SSF103473">
    <property type="entry name" value="MFS general substrate transporter"/>
    <property type="match status" value="1"/>
</dbReference>
<evidence type="ECO:0000256" key="6">
    <source>
        <dbReference type="ARBA" id="ARBA00022927"/>
    </source>
</evidence>
<evidence type="ECO:0000313" key="13">
    <source>
        <dbReference type="WBParaSite" id="ACRNAN_scaffold788.g17753.t1"/>
    </source>
</evidence>
<feature type="transmembrane region" description="Helical" evidence="11">
    <location>
        <begin position="179"/>
        <end position="205"/>
    </location>
</feature>
<organism evidence="12 13">
    <name type="scientific">Acrobeloides nanus</name>
    <dbReference type="NCBI Taxonomy" id="290746"/>
    <lineage>
        <taxon>Eukaryota</taxon>
        <taxon>Metazoa</taxon>
        <taxon>Ecdysozoa</taxon>
        <taxon>Nematoda</taxon>
        <taxon>Chromadorea</taxon>
        <taxon>Rhabditida</taxon>
        <taxon>Tylenchina</taxon>
        <taxon>Cephalobomorpha</taxon>
        <taxon>Cephaloboidea</taxon>
        <taxon>Cephalobidae</taxon>
        <taxon>Acrobeloides</taxon>
    </lineage>
</organism>
<feature type="transmembrane region" description="Helical" evidence="11">
    <location>
        <begin position="349"/>
        <end position="369"/>
    </location>
</feature>
<dbReference type="Proteomes" id="UP000887540">
    <property type="component" value="Unplaced"/>
</dbReference>
<dbReference type="PROSITE" id="PS01022">
    <property type="entry name" value="PTR2_1"/>
    <property type="match status" value="1"/>
</dbReference>
<feature type="transmembrane region" description="Helical" evidence="11">
    <location>
        <begin position="78"/>
        <end position="100"/>
    </location>
</feature>
<dbReference type="GO" id="GO:0015031">
    <property type="term" value="P:protein transport"/>
    <property type="evidence" value="ECO:0007669"/>
    <property type="project" value="UniProtKB-KW"/>
</dbReference>
<evidence type="ECO:0000256" key="10">
    <source>
        <dbReference type="SAM" id="MobiDB-lite"/>
    </source>
</evidence>
<evidence type="ECO:0000256" key="3">
    <source>
        <dbReference type="ARBA" id="ARBA00022448"/>
    </source>
</evidence>
<dbReference type="FunFam" id="1.20.1250.20:FF:000049">
    <property type="entry name" value="Solute carrier family 15 member 2"/>
    <property type="match status" value="1"/>
</dbReference>
<evidence type="ECO:0000256" key="9">
    <source>
        <dbReference type="ARBA" id="ARBA00078114"/>
    </source>
</evidence>
<comment type="similarity">
    <text evidence="2">Belongs to the major facilitator superfamily. Proton-dependent oligopeptide transporter (POT/PTR) (TC 2.A.17) family.</text>
</comment>
<feature type="transmembrane region" description="Helical" evidence="11">
    <location>
        <begin position="112"/>
        <end position="132"/>
    </location>
</feature>
<evidence type="ECO:0000256" key="11">
    <source>
        <dbReference type="SAM" id="Phobius"/>
    </source>
</evidence>
<name>A0A914EHW8_9BILA</name>
<dbReference type="WBParaSite" id="ACRNAN_scaffold788.g17753.t1">
    <property type="protein sequence ID" value="ACRNAN_scaffold788.g17753.t1"/>
    <property type="gene ID" value="ACRNAN_scaffold788.g17753"/>
</dbReference>
<evidence type="ECO:0000256" key="7">
    <source>
        <dbReference type="ARBA" id="ARBA00022989"/>
    </source>
</evidence>
<feature type="transmembrane region" description="Helical" evidence="11">
    <location>
        <begin position="217"/>
        <end position="238"/>
    </location>
</feature>
<comment type="subcellular location">
    <subcellularLocation>
        <location evidence="1">Membrane</location>
        <topology evidence="1">Multi-pass membrane protein</topology>
    </subcellularLocation>
</comment>
<feature type="transmembrane region" description="Helical" evidence="11">
    <location>
        <begin position="144"/>
        <end position="167"/>
    </location>
</feature>
<feature type="compositionally biased region" description="Basic and acidic residues" evidence="10">
    <location>
        <begin position="1"/>
        <end position="19"/>
    </location>
</feature>
<feature type="transmembrane region" description="Helical" evidence="11">
    <location>
        <begin position="381"/>
        <end position="402"/>
    </location>
</feature>
<keyword evidence="5" id="KW-0571">Peptide transport</keyword>
<protein>
    <recommendedName>
        <fullName evidence="9">Oligopeptide transporter 1</fullName>
    </recommendedName>
</protein>
<dbReference type="PANTHER" id="PTHR11654">
    <property type="entry name" value="OLIGOPEPTIDE TRANSPORTER-RELATED"/>
    <property type="match status" value="1"/>
</dbReference>
<dbReference type="GO" id="GO:0022857">
    <property type="term" value="F:transmembrane transporter activity"/>
    <property type="evidence" value="ECO:0007669"/>
    <property type="project" value="InterPro"/>
</dbReference>
<dbReference type="InterPro" id="IPR018456">
    <property type="entry name" value="PTR2_symporter_CS"/>
</dbReference>
<proteinExistence type="inferred from homology"/>
<dbReference type="InterPro" id="IPR036259">
    <property type="entry name" value="MFS_trans_sf"/>
</dbReference>
<dbReference type="GO" id="GO:0006857">
    <property type="term" value="P:oligopeptide transport"/>
    <property type="evidence" value="ECO:0007669"/>
    <property type="project" value="InterPro"/>
</dbReference>
<dbReference type="Gene3D" id="1.20.1250.20">
    <property type="entry name" value="MFS general substrate transporter like domains"/>
    <property type="match status" value="1"/>
</dbReference>
<reference evidence="13" key="1">
    <citation type="submission" date="2022-11" db="UniProtKB">
        <authorList>
            <consortium name="WormBaseParasite"/>
        </authorList>
    </citation>
    <scope>IDENTIFICATION</scope>
</reference>
<keyword evidence="4 11" id="KW-0812">Transmembrane</keyword>
<keyword evidence="3" id="KW-0813">Transport</keyword>
<keyword evidence="7 11" id="KW-1133">Transmembrane helix</keyword>
<dbReference type="Pfam" id="PF00854">
    <property type="entry name" value="PTR2"/>
    <property type="match status" value="1"/>
</dbReference>
<evidence type="ECO:0000256" key="4">
    <source>
        <dbReference type="ARBA" id="ARBA00022692"/>
    </source>
</evidence>
<evidence type="ECO:0000256" key="5">
    <source>
        <dbReference type="ARBA" id="ARBA00022856"/>
    </source>
</evidence>
<dbReference type="GO" id="GO:0016020">
    <property type="term" value="C:membrane"/>
    <property type="evidence" value="ECO:0007669"/>
    <property type="project" value="UniProtKB-SubCell"/>
</dbReference>
<keyword evidence="12" id="KW-1185">Reference proteome</keyword>
<evidence type="ECO:0000256" key="8">
    <source>
        <dbReference type="ARBA" id="ARBA00023136"/>
    </source>
</evidence>
<accession>A0A914EHW8</accession>
<sequence length="633" mass="70335">MGIDSKSLDSESRGDERLTTRKRHVPTAAERNPQTWSEMFKAWPKTTLCIISCECCERFSYYGMKTVLTLYLLNVLKFSANISTVFFNGFTVLCYITPLLGSVLADGYIGKFKTIFFVSILYAAGQIVLAVASTENSASKIHPLMDLAGLLIIGFGTGGIKPCVVSFGGDQFLPGQERIISLFFSMFCFSISVGGMISTFISPIFRSQPCLGQDSCYPLAFGIPAILMIVATLVFMAGSPWYKKPPPKENIFAEVFKVISGRYLNGHSCQNEKKCLELQKKKRDKSLCQKRVFIEDTKAMGCVLIMFLPVPIFWSLYDQQGSIWLIQGVQMDCKLWGNTLLLPDQIQTLNAVLILAFIPIFQVIIYPMVGKVIKLTPLRKMVAGGVLAAGTFVISAFVQFSVNKTLPQLPSDSHAYVSVMNGFNDCDLMVYHVGTPTNSLRVAANSSLENDKLNNIFQTFDISKGDSTFNISYLAHLNKSDPDCMQAKNLPTQVKYSFSGGDVHYIYVGMNGAFTSKVDTDKPTNGNGEFKLSIVLALEDMNYLGNIAVCRKDTQGTNAQHPCNPNRPQDFYFYEIDYDDDQDSDLNSVQVYNSLTGTTPGKYATVYTFKSIRPGEPSKTIRCQFYGKYPNMS</sequence>
<evidence type="ECO:0000313" key="12">
    <source>
        <dbReference type="Proteomes" id="UP000887540"/>
    </source>
</evidence>
<dbReference type="AlphaFoldDB" id="A0A914EHW8"/>
<evidence type="ECO:0000256" key="2">
    <source>
        <dbReference type="ARBA" id="ARBA00005982"/>
    </source>
</evidence>
<keyword evidence="8 11" id="KW-0472">Membrane</keyword>
<evidence type="ECO:0000256" key="1">
    <source>
        <dbReference type="ARBA" id="ARBA00004141"/>
    </source>
</evidence>
<keyword evidence="6" id="KW-0653">Protein transport</keyword>
<feature type="transmembrane region" description="Helical" evidence="11">
    <location>
        <begin position="299"/>
        <end position="317"/>
    </location>
</feature>